<evidence type="ECO:0000256" key="1">
    <source>
        <dbReference type="ARBA" id="ARBA00000448"/>
    </source>
</evidence>
<dbReference type="InterPro" id="IPR036962">
    <property type="entry name" value="Glyco_hydro_3_N_sf"/>
</dbReference>
<feature type="domain" description="Glycoside hydrolase family 3 N-terminal" evidence="7">
    <location>
        <begin position="86"/>
        <end position="394"/>
    </location>
</feature>
<name>A0ABZ0IHB3_9GAMM</name>
<keyword evidence="10" id="KW-1185">Reference proteome</keyword>
<proteinExistence type="inferred from homology"/>
<dbReference type="Proteomes" id="UP001626549">
    <property type="component" value="Chromosome"/>
</dbReference>
<gene>
    <name evidence="9" type="ORF">R0137_03835</name>
</gene>
<dbReference type="EC" id="3.2.1.21" evidence="3"/>
<keyword evidence="5 9" id="KW-0378">Hydrolase</keyword>
<organism evidence="9 10">
    <name type="scientific">Congregibacter brevis</name>
    <dbReference type="NCBI Taxonomy" id="3081201"/>
    <lineage>
        <taxon>Bacteria</taxon>
        <taxon>Pseudomonadati</taxon>
        <taxon>Pseudomonadota</taxon>
        <taxon>Gammaproteobacteria</taxon>
        <taxon>Cellvibrionales</taxon>
        <taxon>Halieaceae</taxon>
        <taxon>Congregibacter</taxon>
    </lineage>
</organism>
<dbReference type="InterPro" id="IPR001764">
    <property type="entry name" value="Glyco_hydro_3_N"/>
</dbReference>
<evidence type="ECO:0000259" key="7">
    <source>
        <dbReference type="Pfam" id="PF00933"/>
    </source>
</evidence>
<evidence type="ECO:0000259" key="8">
    <source>
        <dbReference type="Pfam" id="PF01915"/>
    </source>
</evidence>
<dbReference type="InterPro" id="IPR017853">
    <property type="entry name" value="GH"/>
</dbReference>
<dbReference type="EMBL" id="CP136865">
    <property type="protein sequence ID" value="WOJ97710.1"/>
    <property type="molecule type" value="Genomic_DNA"/>
</dbReference>
<sequence>MALTPFPRVIGIYRSLSGLGTLFAAASIIGGCAALQGTSDIPADSAAGIPGVSVPPLICRWGSQQFDICQYATRDERVAALVAAMTLDEKIGQITQSVWHNNVSPEIIRDKGIGSIIHTEGPTPGPSPLDWIAKFNEFQASALQTRLGIPLLIGVDAVHGHNSFEGAVIFPHNIGLAASRNLELIQRSAQITALEVAGTGFNWTFSPCIAMPKHEHWGRVYEGFSEDRDLTTAAAIASVRGYQGEGLWRRETIAATAKHFIGDGATDGGIEGGNANMTEEEMREEYLPPYIAAVDEGVASIMVGFNAFNGVNMHQNGYLVSEVLKAELGFEGVVLTDWDGGLRWGEPHTVINAGVDIAMQPGNHDEFMSRLTASVIDETVPMSRIDDAVSRILKMKFDLGLFSDPFSKREFSELVGSQSHRDVARQAVRESLVLLKNSNDVLPLIQDEPVAVVGKHAHNSGLQSGGWSIHWQGQSESYRGATTILDGIRSMAPEVEYAEEGCHADMRASKVVLVVGEEPYAEGLGDSDALSLSDEQKALIAACKAYEKQIVVVLISGRALLIQNELNVSDAFIAAWLPGSEGAGVADVLYAVGGFKPTGKLPYAWPRRYEDLPLEADADHALFKFGYGLSDY</sequence>
<dbReference type="RefSeq" id="WP_407328681.1">
    <property type="nucleotide sequence ID" value="NZ_CP136865.1"/>
</dbReference>
<dbReference type="PRINTS" id="PR00133">
    <property type="entry name" value="GLHYDRLASE3"/>
</dbReference>
<evidence type="ECO:0000256" key="6">
    <source>
        <dbReference type="ARBA" id="ARBA00023295"/>
    </source>
</evidence>
<evidence type="ECO:0000256" key="4">
    <source>
        <dbReference type="ARBA" id="ARBA00022729"/>
    </source>
</evidence>
<dbReference type="SUPFAM" id="SSF52279">
    <property type="entry name" value="Beta-D-glucan exohydrolase, C-terminal domain"/>
    <property type="match status" value="1"/>
</dbReference>
<dbReference type="SUPFAM" id="SSF51445">
    <property type="entry name" value="(Trans)glycosidases"/>
    <property type="match status" value="1"/>
</dbReference>
<evidence type="ECO:0000256" key="2">
    <source>
        <dbReference type="ARBA" id="ARBA00005336"/>
    </source>
</evidence>
<evidence type="ECO:0000313" key="10">
    <source>
        <dbReference type="Proteomes" id="UP001626549"/>
    </source>
</evidence>
<dbReference type="PANTHER" id="PTHR30620:SF16">
    <property type="entry name" value="LYSOSOMAL BETA GLUCOSIDASE"/>
    <property type="match status" value="1"/>
</dbReference>
<accession>A0ABZ0IHB3</accession>
<feature type="domain" description="Glycoside hydrolase family 3 C-terminal" evidence="8">
    <location>
        <begin position="432"/>
        <end position="630"/>
    </location>
</feature>
<dbReference type="GO" id="GO:0016787">
    <property type="term" value="F:hydrolase activity"/>
    <property type="evidence" value="ECO:0007669"/>
    <property type="project" value="UniProtKB-KW"/>
</dbReference>
<comment type="catalytic activity">
    <reaction evidence="1">
        <text>Hydrolysis of terminal, non-reducing beta-D-glucosyl residues with release of beta-D-glucose.</text>
        <dbReference type="EC" id="3.2.1.21"/>
    </reaction>
</comment>
<evidence type="ECO:0000256" key="3">
    <source>
        <dbReference type="ARBA" id="ARBA00012744"/>
    </source>
</evidence>
<dbReference type="Gene3D" id="3.40.50.1700">
    <property type="entry name" value="Glycoside hydrolase family 3 C-terminal domain"/>
    <property type="match status" value="1"/>
</dbReference>
<keyword evidence="4" id="KW-0732">Signal</keyword>
<dbReference type="Pfam" id="PF00933">
    <property type="entry name" value="Glyco_hydro_3"/>
    <property type="match status" value="1"/>
</dbReference>
<dbReference type="InterPro" id="IPR036881">
    <property type="entry name" value="Glyco_hydro_3_C_sf"/>
</dbReference>
<evidence type="ECO:0000256" key="5">
    <source>
        <dbReference type="ARBA" id="ARBA00022801"/>
    </source>
</evidence>
<evidence type="ECO:0000313" key="9">
    <source>
        <dbReference type="EMBL" id="WOJ97710.1"/>
    </source>
</evidence>
<dbReference type="PANTHER" id="PTHR30620">
    <property type="entry name" value="PERIPLASMIC BETA-GLUCOSIDASE-RELATED"/>
    <property type="match status" value="1"/>
</dbReference>
<dbReference type="InterPro" id="IPR051915">
    <property type="entry name" value="Cellulose_Degrad_GH3"/>
</dbReference>
<keyword evidence="6" id="KW-0326">Glycosidase</keyword>
<dbReference type="Pfam" id="PF01915">
    <property type="entry name" value="Glyco_hydro_3_C"/>
    <property type="match status" value="1"/>
</dbReference>
<comment type="similarity">
    <text evidence="2">Belongs to the glycosyl hydrolase 3 family.</text>
</comment>
<dbReference type="InterPro" id="IPR002772">
    <property type="entry name" value="Glyco_hydro_3_C"/>
</dbReference>
<reference evidence="9 10" key="1">
    <citation type="submission" date="2023-10" db="EMBL/GenBank/DDBJ databases">
        <title>Two novel species belonging to the OM43/NOR5 clade.</title>
        <authorList>
            <person name="Park M."/>
        </authorList>
    </citation>
    <scope>NUCLEOTIDE SEQUENCE [LARGE SCALE GENOMIC DNA]</scope>
    <source>
        <strain evidence="9 10">IMCC45268</strain>
    </source>
</reference>
<dbReference type="Gene3D" id="3.20.20.300">
    <property type="entry name" value="Glycoside hydrolase, family 3, N-terminal domain"/>
    <property type="match status" value="1"/>
</dbReference>
<protein>
    <recommendedName>
        <fullName evidence="3">beta-glucosidase</fullName>
        <ecNumber evidence="3">3.2.1.21</ecNumber>
    </recommendedName>
</protein>